<feature type="domain" description="BCAS3 WD40" evidence="2">
    <location>
        <begin position="431"/>
        <end position="553"/>
    </location>
</feature>
<organism evidence="3 4">
    <name type="scientific">Chlorella ohadii</name>
    <dbReference type="NCBI Taxonomy" id="2649997"/>
    <lineage>
        <taxon>Eukaryota</taxon>
        <taxon>Viridiplantae</taxon>
        <taxon>Chlorophyta</taxon>
        <taxon>core chlorophytes</taxon>
        <taxon>Trebouxiophyceae</taxon>
        <taxon>Chlorellales</taxon>
        <taxon>Chlorellaceae</taxon>
        <taxon>Chlorella clade</taxon>
        <taxon>Chlorella</taxon>
    </lineage>
</organism>
<dbReference type="SMART" id="SM00320">
    <property type="entry name" value="WD40"/>
    <property type="match status" value="2"/>
</dbReference>
<dbReference type="Proteomes" id="UP001205105">
    <property type="component" value="Unassembled WGS sequence"/>
</dbReference>
<feature type="compositionally biased region" description="Gly residues" evidence="1">
    <location>
        <begin position="834"/>
        <end position="843"/>
    </location>
</feature>
<feature type="compositionally biased region" description="Gly residues" evidence="1">
    <location>
        <begin position="353"/>
        <end position="363"/>
    </location>
</feature>
<protein>
    <recommendedName>
        <fullName evidence="2">BCAS3 WD40 domain-containing protein</fullName>
    </recommendedName>
</protein>
<dbReference type="InterPro" id="IPR011047">
    <property type="entry name" value="Quinoprotein_ADH-like_sf"/>
</dbReference>
<feature type="compositionally biased region" description="Low complexity" evidence="1">
    <location>
        <begin position="556"/>
        <end position="580"/>
    </location>
</feature>
<feature type="domain" description="BCAS3 WD40" evidence="2">
    <location>
        <begin position="94"/>
        <end position="249"/>
    </location>
</feature>
<comment type="caution">
    <text evidence="3">The sequence shown here is derived from an EMBL/GenBank/DDBJ whole genome shotgun (WGS) entry which is preliminary data.</text>
</comment>
<sequence>MGSSAAPGSSYGPGKHAAAAAKQAAGRAALAIGSGLLSGSRLIAKGVRAALADNSDKEPVRFLKFAELEWCGDGSGEGGPGSSSGDSAQRRLPVLLVGLATGFQVWSLDGANPAELVSRRDGPVKLLEVLPPPRCSGEEEACDALCGDRPLLAVVPATEPPGSLHSAAGRSLAAGAAQAQREAQQHLVQLYSLRSHGFCRTLSFSSEVLGLQASGRLLVVALRGQLQAFDAATLQHTFSCLTYVPPPPPLRQASRGGAAAGRRQQQFVTEGLSSSTSSAGSEAAYQQQAAAGGAAGDPAGAQAPAPALAPFALGPRWLAYAADTPVPAASGQAVAQRLPLARRDSGSSRASGGAEGESGGGPGLTRAAVADAALQAAAKGGQQLRAGLAAVGSASFRYLSQQYTSWWQGPLDQVQQQCEADAAEADAAVAGTVVVRDAASRLVVAHFRAHTSPLAALQFSPCGRQLATASTAGHSINVFYVAPPPPPSSSAAAQEGGLGGGLGAAGGPAGHAVWLYRLYRGVTPAAIRGIAFAPDASWVAVSSGRGTTHLFHTAAAAPGANSTASSSQQQQQQQQAGAAAETGVLGCPPKQAAAGRARKPGLLSGGMAGAATSAARNLYVGQLADVEPIAAAFLPSGPGSPKAVAPAASGSGGSLYVITSDGLLTRHLLLSPATAAAAPTGSAAGADAASQGAGSGAGLQRQDSAAAATAGTAAAAVLEEADRWDVARHASWPEREELLPGLLDSSPAPAAPCPTEQQQLWVAQAECGALSAGVPEGGAAGAAPLWRDPQFRCYEIQVQGLHVASAAPTATAAGAESGDADALAAHLQAAGLGSSGGGGGGGEAPWLEALPTWPVQPPQ</sequence>
<accession>A0AAD5DMK6</accession>
<evidence type="ECO:0000256" key="1">
    <source>
        <dbReference type="SAM" id="MobiDB-lite"/>
    </source>
</evidence>
<feature type="compositionally biased region" description="Low complexity" evidence="1">
    <location>
        <begin position="251"/>
        <end position="284"/>
    </location>
</feature>
<dbReference type="EMBL" id="JADXDR010000125">
    <property type="protein sequence ID" value="KAI7838485.1"/>
    <property type="molecule type" value="Genomic_DNA"/>
</dbReference>
<evidence type="ECO:0000259" key="2">
    <source>
        <dbReference type="Pfam" id="PF21034"/>
    </source>
</evidence>
<keyword evidence="4" id="KW-1185">Reference proteome</keyword>
<proteinExistence type="predicted"/>
<dbReference type="InterPro" id="IPR001680">
    <property type="entry name" value="WD40_rpt"/>
</dbReference>
<dbReference type="PANTHER" id="PTHR13268:SF0">
    <property type="entry name" value="BCAS3 MICROTUBULE ASSOCIATED CELL MIGRATION FACTOR"/>
    <property type="match status" value="1"/>
</dbReference>
<dbReference type="InterPro" id="IPR045142">
    <property type="entry name" value="BCAS3-like"/>
</dbReference>
<dbReference type="Gene3D" id="2.130.10.10">
    <property type="entry name" value="YVTN repeat-like/Quinoprotein amine dehydrogenase"/>
    <property type="match status" value="1"/>
</dbReference>
<feature type="region of interest" description="Disordered" evidence="1">
    <location>
        <begin position="834"/>
        <end position="859"/>
    </location>
</feature>
<dbReference type="GO" id="GO:0042594">
    <property type="term" value="P:response to starvation"/>
    <property type="evidence" value="ECO:0007669"/>
    <property type="project" value="TreeGrafter"/>
</dbReference>
<dbReference type="InterPro" id="IPR048382">
    <property type="entry name" value="BCAS3_WD40"/>
</dbReference>
<dbReference type="GO" id="GO:0005737">
    <property type="term" value="C:cytoplasm"/>
    <property type="evidence" value="ECO:0007669"/>
    <property type="project" value="TreeGrafter"/>
</dbReference>
<evidence type="ECO:0000313" key="3">
    <source>
        <dbReference type="EMBL" id="KAI7838485.1"/>
    </source>
</evidence>
<feature type="region of interest" description="Disordered" evidence="1">
    <location>
        <begin position="556"/>
        <end position="582"/>
    </location>
</feature>
<feature type="region of interest" description="Disordered" evidence="1">
    <location>
        <begin position="249"/>
        <end position="284"/>
    </location>
</feature>
<dbReference type="InterPro" id="IPR015943">
    <property type="entry name" value="WD40/YVTN_repeat-like_dom_sf"/>
</dbReference>
<reference evidence="3" key="1">
    <citation type="submission" date="2020-11" db="EMBL/GenBank/DDBJ databases">
        <title>Chlorella ohadii genome sequencing and assembly.</title>
        <authorList>
            <person name="Murik O."/>
            <person name="Treves H."/>
            <person name="Kedem I."/>
            <person name="Shotland Y."/>
            <person name="Kaplan A."/>
        </authorList>
    </citation>
    <scope>NUCLEOTIDE SEQUENCE</scope>
    <source>
        <strain evidence="3">1</strain>
    </source>
</reference>
<dbReference type="PANTHER" id="PTHR13268">
    <property type="entry name" value="BREAST CARCINOMA AMPLIFIED SEQUENCE 3"/>
    <property type="match status" value="1"/>
</dbReference>
<gene>
    <name evidence="3" type="ORF">COHA_007747</name>
</gene>
<dbReference type="AlphaFoldDB" id="A0AAD5DMK6"/>
<evidence type="ECO:0000313" key="4">
    <source>
        <dbReference type="Proteomes" id="UP001205105"/>
    </source>
</evidence>
<dbReference type="SUPFAM" id="SSF50998">
    <property type="entry name" value="Quinoprotein alcohol dehydrogenase-like"/>
    <property type="match status" value="1"/>
</dbReference>
<dbReference type="Pfam" id="PF21034">
    <property type="entry name" value="BCAS3_WD40"/>
    <property type="match status" value="2"/>
</dbReference>
<feature type="region of interest" description="Disordered" evidence="1">
    <location>
        <begin position="341"/>
        <end position="364"/>
    </location>
</feature>
<name>A0AAD5DMK6_9CHLO</name>
<dbReference type="GO" id="GO:0006914">
    <property type="term" value="P:autophagy"/>
    <property type="evidence" value="ECO:0007669"/>
    <property type="project" value="InterPro"/>
</dbReference>